<comment type="caution">
    <text evidence="1">The sequence shown here is derived from an EMBL/GenBank/DDBJ whole genome shotgun (WGS) entry which is preliminary data.</text>
</comment>
<gene>
    <name evidence="1" type="ORF">JJB09_26490</name>
</gene>
<keyword evidence="2" id="KW-1185">Reference proteome</keyword>
<dbReference type="Proteomes" id="UP000633219">
    <property type="component" value="Unassembled WGS sequence"/>
</dbReference>
<evidence type="ECO:0000313" key="1">
    <source>
        <dbReference type="EMBL" id="MBL0375552.1"/>
    </source>
</evidence>
<dbReference type="AlphaFoldDB" id="A0A936YWW6"/>
<name>A0A936YWW6_9HYPH</name>
<organism evidence="1 2">
    <name type="scientific">Rhizobium setariae</name>
    <dbReference type="NCBI Taxonomy" id="2801340"/>
    <lineage>
        <taxon>Bacteria</taxon>
        <taxon>Pseudomonadati</taxon>
        <taxon>Pseudomonadota</taxon>
        <taxon>Alphaproteobacteria</taxon>
        <taxon>Hyphomicrobiales</taxon>
        <taxon>Rhizobiaceae</taxon>
        <taxon>Rhizobium/Agrobacterium group</taxon>
        <taxon>Rhizobium</taxon>
    </lineage>
</organism>
<dbReference type="EMBL" id="JAEQNC010000037">
    <property type="protein sequence ID" value="MBL0375552.1"/>
    <property type="molecule type" value="Genomic_DNA"/>
</dbReference>
<reference evidence="1" key="1">
    <citation type="submission" date="2021-01" db="EMBL/GenBank/DDBJ databases">
        <title>Rhizobium sp. strain KVB221 16S ribosomal RNA gene Genome sequencing and assembly.</title>
        <authorList>
            <person name="Kang M."/>
        </authorList>
    </citation>
    <scope>NUCLEOTIDE SEQUENCE</scope>
    <source>
        <strain evidence="1">KVB221</strain>
    </source>
</reference>
<sequence length="71" mass="8445">MVSPQEVVFSHNFVFRPTGMFREAYVDFLDQIYARNDRDEDNYEDISTLKINEVNNWLRAWQFMEACGFAG</sequence>
<evidence type="ECO:0000313" key="2">
    <source>
        <dbReference type="Proteomes" id="UP000633219"/>
    </source>
</evidence>
<proteinExistence type="predicted"/>
<accession>A0A936YWW6</accession>
<protein>
    <submittedName>
        <fullName evidence="1">Uncharacterized protein</fullName>
    </submittedName>
</protein>
<dbReference type="RefSeq" id="WP_201664095.1">
    <property type="nucleotide sequence ID" value="NZ_JAEQNC010000037.1"/>
</dbReference>